<gene>
    <name evidence="3" type="ORF">NA57DRAFT_24299</name>
</gene>
<dbReference type="EMBL" id="ML978141">
    <property type="protein sequence ID" value="KAF2092914.1"/>
    <property type="molecule type" value="Genomic_DNA"/>
</dbReference>
<sequence>QRFMNHLADLPPIVPGGKKMEEPYTNNKLAKLEEEMEKMRQNIASKEAKLKPELRQWAKLERESEKAALKSQLADESLRGLSGE</sequence>
<evidence type="ECO:0000313" key="3">
    <source>
        <dbReference type="EMBL" id="KAF2092914.1"/>
    </source>
</evidence>
<feature type="non-terminal residue" evidence="3">
    <location>
        <position position="1"/>
    </location>
</feature>
<name>A0A9P4I5P4_9PEZI</name>
<feature type="coiled-coil region" evidence="1">
    <location>
        <begin position="22"/>
        <end position="49"/>
    </location>
</feature>
<evidence type="ECO:0000256" key="2">
    <source>
        <dbReference type="SAM" id="MobiDB-lite"/>
    </source>
</evidence>
<protein>
    <submittedName>
        <fullName evidence="3">Uncharacterized protein</fullName>
    </submittedName>
</protein>
<keyword evidence="1" id="KW-0175">Coiled coil</keyword>
<dbReference type="Proteomes" id="UP000799772">
    <property type="component" value="Unassembled WGS sequence"/>
</dbReference>
<feature type="region of interest" description="Disordered" evidence="2">
    <location>
        <begin position="1"/>
        <end position="22"/>
    </location>
</feature>
<proteinExistence type="predicted"/>
<organism evidence="3 4">
    <name type="scientific">Rhizodiscina lignyota</name>
    <dbReference type="NCBI Taxonomy" id="1504668"/>
    <lineage>
        <taxon>Eukaryota</taxon>
        <taxon>Fungi</taxon>
        <taxon>Dikarya</taxon>
        <taxon>Ascomycota</taxon>
        <taxon>Pezizomycotina</taxon>
        <taxon>Dothideomycetes</taxon>
        <taxon>Pleosporomycetidae</taxon>
        <taxon>Aulographales</taxon>
        <taxon>Rhizodiscinaceae</taxon>
        <taxon>Rhizodiscina</taxon>
    </lineage>
</organism>
<dbReference type="AlphaFoldDB" id="A0A9P4I5P4"/>
<feature type="non-terminal residue" evidence="3">
    <location>
        <position position="84"/>
    </location>
</feature>
<reference evidence="3" key="1">
    <citation type="journal article" date="2020" name="Stud. Mycol.">
        <title>101 Dothideomycetes genomes: a test case for predicting lifestyles and emergence of pathogens.</title>
        <authorList>
            <person name="Haridas S."/>
            <person name="Albert R."/>
            <person name="Binder M."/>
            <person name="Bloem J."/>
            <person name="Labutti K."/>
            <person name="Salamov A."/>
            <person name="Andreopoulos B."/>
            <person name="Baker S."/>
            <person name="Barry K."/>
            <person name="Bills G."/>
            <person name="Bluhm B."/>
            <person name="Cannon C."/>
            <person name="Castanera R."/>
            <person name="Culley D."/>
            <person name="Daum C."/>
            <person name="Ezra D."/>
            <person name="Gonzalez J."/>
            <person name="Henrissat B."/>
            <person name="Kuo A."/>
            <person name="Liang C."/>
            <person name="Lipzen A."/>
            <person name="Lutzoni F."/>
            <person name="Magnuson J."/>
            <person name="Mondo S."/>
            <person name="Nolan M."/>
            <person name="Ohm R."/>
            <person name="Pangilinan J."/>
            <person name="Park H.-J."/>
            <person name="Ramirez L."/>
            <person name="Alfaro M."/>
            <person name="Sun H."/>
            <person name="Tritt A."/>
            <person name="Yoshinaga Y."/>
            <person name="Zwiers L.-H."/>
            <person name="Turgeon B."/>
            <person name="Goodwin S."/>
            <person name="Spatafora J."/>
            <person name="Crous P."/>
            <person name="Grigoriev I."/>
        </authorList>
    </citation>
    <scope>NUCLEOTIDE SEQUENCE</scope>
    <source>
        <strain evidence="3">CBS 133067</strain>
    </source>
</reference>
<accession>A0A9P4I5P4</accession>
<dbReference type="OrthoDB" id="5424692at2759"/>
<evidence type="ECO:0000313" key="4">
    <source>
        <dbReference type="Proteomes" id="UP000799772"/>
    </source>
</evidence>
<evidence type="ECO:0000256" key="1">
    <source>
        <dbReference type="SAM" id="Coils"/>
    </source>
</evidence>
<comment type="caution">
    <text evidence="3">The sequence shown here is derived from an EMBL/GenBank/DDBJ whole genome shotgun (WGS) entry which is preliminary data.</text>
</comment>
<keyword evidence="4" id="KW-1185">Reference proteome</keyword>